<dbReference type="InterPro" id="IPR013822">
    <property type="entry name" value="Signal_recog_particl_SRP54_hlx"/>
</dbReference>
<feature type="binding site" evidence="8">
    <location>
        <begin position="351"/>
        <end position="354"/>
    </location>
    <ligand>
        <name>GTP</name>
        <dbReference type="ChEBI" id="CHEBI:37565"/>
    </ligand>
</feature>
<dbReference type="OrthoDB" id="372188at2157"/>
<dbReference type="GeneID" id="56077585"/>
<dbReference type="FunFam" id="3.40.50.300:FF:000566">
    <property type="entry name" value="Signal recognition particle receptor subunit alpha"/>
    <property type="match status" value="1"/>
</dbReference>
<comment type="subcellular location">
    <subcellularLocation>
        <location evidence="8">Cell membrane</location>
        <topology evidence="8">Peripheral membrane protein</topology>
        <orientation evidence="8">Cytoplasmic side</orientation>
    </subcellularLocation>
    <subcellularLocation>
        <location evidence="8">Cytoplasm</location>
    </subcellularLocation>
</comment>
<dbReference type="InterPro" id="IPR042101">
    <property type="entry name" value="SRP54_N_sf"/>
</dbReference>
<comment type="similarity">
    <text evidence="8">Belongs to the GTP-binding SRP family. FtsY subfamily.</text>
</comment>
<dbReference type="InterPro" id="IPR004390">
    <property type="entry name" value="SR_rcpt_FtsY"/>
</dbReference>
<evidence type="ECO:0000256" key="7">
    <source>
        <dbReference type="ARBA" id="ARBA00023170"/>
    </source>
</evidence>
<keyword evidence="3 8" id="KW-0547">Nucleotide-binding</keyword>
<feature type="compositionally biased region" description="Basic and acidic residues" evidence="9">
    <location>
        <begin position="1"/>
        <end position="14"/>
    </location>
</feature>
<evidence type="ECO:0000259" key="10">
    <source>
        <dbReference type="PROSITE" id="PS00300"/>
    </source>
</evidence>
<dbReference type="PANTHER" id="PTHR43134">
    <property type="entry name" value="SIGNAL RECOGNITION PARTICLE RECEPTOR SUBUNIT ALPHA"/>
    <property type="match status" value="1"/>
</dbReference>
<dbReference type="KEGG" id="hrr:HZS55_06940"/>
<name>A0A7D5NZC2_9EURY</name>
<sequence length="401" mass="42556">MFDGLKEKLGRFSDDVEEDVDDEAVDEEAVDGDAEGAEPDEAEASDASAVTEAETTGESDAEDGVDTPAADAEAEDATDAGDEPDTAESAGAEVEDAETEAEADDGRSLGERAKLFATGKTVIDEDDLQDHLDDLELALLQSDVEMGVAQEILDGVEENLVGDTRRRLSSTGNLVRDALREALYDVISVGQFDFDERVAEGDAPVVIIFTGVNGVGKTTTIAKLSRYFEQRGLSAVLANGDTYRAGANEQLQQHAEALDKRVISHEQGSDPAAVIYDAVEYAKANDVDVVLGDTAGRLHTSDGLMDQLSKIDRVIDPDMTLFVDEAVAGQDAVNRAREFDDAAEIDGAVLTKADADPQGGAAISIAHVTGKPILFLGTGQDYGDLEPFDPEDIVDRLLGEE</sequence>
<gene>
    <name evidence="8 11" type="primary">ftsY</name>
    <name evidence="11" type="ORF">HZS55_06940</name>
</gene>
<dbReference type="Gene3D" id="1.20.120.140">
    <property type="entry name" value="Signal recognition particle SRP54, nucleotide-binding domain"/>
    <property type="match status" value="1"/>
</dbReference>
<dbReference type="InterPro" id="IPR036225">
    <property type="entry name" value="SRP/SRP_N"/>
</dbReference>
<feature type="compositionally biased region" description="Acidic residues" evidence="9">
    <location>
        <begin position="15"/>
        <end position="44"/>
    </location>
</feature>
<dbReference type="GO" id="GO:0005047">
    <property type="term" value="F:signal recognition particle binding"/>
    <property type="evidence" value="ECO:0007669"/>
    <property type="project" value="TreeGrafter"/>
</dbReference>
<reference evidence="11 12" key="1">
    <citation type="submission" date="2020-07" db="EMBL/GenBank/DDBJ databases">
        <title>Halosimplex pelagicum sp. nov. and Halosimplex rubrum sp. nov., isolated from salted brown alga Laminaria, and emended description of the genus Halosimplex.</title>
        <authorList>
            <person name="Cui H."/>
        </authorList>
    </citation>
    <scope>NUCLEOTIDE SEQUENCE [LARGE SCALE GENOMIC DNA]</scope>
    <source>
        <strain evidence="11 12">R27</strain>
    </source>
</reference>
<keyword evidence="5 8" id="KW-0342">GTP-binding</keyword>
<keyword evidence="4 8" id="KW-0378">Hydrolase</keyword>
<keyword evidence="12" id="KW-1185">Reference proteome</keyword>
<evidence type="ECO:0000256" key="1">
    <source>
        <dbReference type="ARBA" id="ARBA00022475"/>
    </source>
</evidence>
<dbReference type="NCBIfam" id="TIGR00064">
    <property type="entry name" value="ftsY"/>
    <property type="match status" value="1"/>
</dbReference>
<dbReference type="GO" id="GO:0005737">
    <property type="term" value="C:cytoplasm"/>
    <property type="evidence" value="ECO:0007669"/>
    <property type="project" value="UniProtKB-SubCell"/>
</dbReference>
<dbReference type="GO" id="GO:0005886">
    <property type="term" value="C:plasma membrane"/>
    <property type="evidence" value="ECO:0007669"/>
    <property type="project" value="UniProtKB-SubCell"/>
</dbReference>
<comment type="catalytic activity">
    <reaction evidence="8">
        <text>GTP + H2O = GDP + phosphate + H(+)</text>
        <dbReference type="Rhea" id="RHEA:19669"/>
        <dbReference type="ChEBI" id="CHEBI:15377"/>
        <dbReference type="ChEBI" id="CHEBI:15378"/>
        <dbReference type="ChEBI" id="CHEBI:37565"/>
        <dbReference type="ChEBI" id="CHEBI:43474"/>
        <dbReference type="ChEBI" id="CHEBI:58189"/>
        <dbReference type="EC" id="3.6.5.4"/>
    </reaction>
</comment>
<dbReference type="GO" id="GO:0006614">
    <property type="term" value="P:SRP-dependent cotranslational protein targeting to membrane"/>
    <property type="evidence" value="ECO:0007669"/>
    <property type="project" value="InterPro"/>
</dbReference>
<feature type="compositionally biased region" description="Low complexity" evidence="9">
    <location>
        <begin position="45"/>
        <end position="54"/>
    </location>
</feature>
<dbReference type="GO" id="GO:0005525">
    <property type="term" value="F:GTP binding"/>
    <property type="evidence" value="ECO:0007669"/>
    <property type="project" value="UniProtKB-UniRule"/>
</dbReference>
<keyword evidence="7 8" id="KW-0675">Receptor</keyword>
<dbReference type="EC" id="3.6.5.4" evidence="8"/>
<keyword evidence="1 8" id="KW-1003">Cell membrane</keyword>
<evidence type="ECO:0000313" key="12">
    <source>
        <dbReference type="Proteomes" id="UP000509667"/>
    </source>
</evidence>
<dbReference type="Pfam" id="PF02881">
    <property type="entry name" value="SRP54_N"/>
    <property type="match status" value="1"/>
</dbReference>
<comment type="function">
    <text evidence="8">Involved in targeting and insertion of nascent membrane proteins into the cytoplasmic membrane. Acts as a receptor for the complex formed by the signal recognition particle (SRP) and the ribosome-nascent chain (RNC).</text>
</comment>
<evidence type="ECO:0000256" key="8">
    <source>
        <dbReference type="HAMAP-Rule" id="MF_00920"/>
    </source>
</evidence>
<dbReference type="Gene3D" id="3.40.50.300">
    <property type="entry name" value="P-loop containing nucleotide triphosphate hydrolases"/>
    <property type="match status" value="1"/>
</dbReference>
<feature type="domain" description="SRP54-type proteins GTP-binding" evidence="10">
    <location>
        <begin position="372"/>
        <end position="385"/>
    </location>
</feature>
<dbReference type="EMBL" id="CP058910">
    <property type="protein sequence ID" value="QLH77046.1"/>
    <property type="molecule type" value="Genomic_DNA"/>
</dbReference>
<dbReference type="InterPro" id="IPR003593">
    <property type="entry name" value="AAA+_ATPase"/>
</dbReference>
<feature type="binding site" evidence="8">
    <location>
        <begin position="293"/>
        <end position="297"/>
    </location>
    <ligand>
        <name>GTP</name>
        <dbReference type="ChEBI" id="CHEBI:37565"/>
    </ligand>
</feature>
<evidence type="ECO:0000256" key="9">
    <source>
        <dbReference type="SAM" id="MobiDB-lite"/>
    </source>
</evidence>
<evidence type="ECO:0000256" key="6">
    <source>
        <dbReference type="ARBA" id="ARBA00023136"/>
    </source>
</evidence>
<evidence type="ECO:0000256" key="3">
    <source>
        <dbReference type="ARBA" id="ARBA00022741"/>
    </source>
</evidence>
<dbReference type="AlphaFoldDB" id="A0A7D5NZC2"/>
<organism evidence="11 12">
    <name type="scientific">Halosimplex rubrum</name>
    <dbReference type="NCBI Taxonomy" id="869889"/>
    <lineage>
        <taxon>Archaea</taxon>
        <taxon>Methanobacteriati</taxon>
        <taxon>Methanobacteriota</taxon>
        <taxon>Stenosarchaea group</taxon>
        <taxon>Halobacteria</taxon>
        <taxon>Halobacteriales</taxon>
        <taxon>Haloarculaceae</taxon>
        <taxon>Halosimplex</taxon>
    </lineage>
</organism>
<dbReference type="SUPFAM" id="SSF52540">
    <property type="entry name" value="P-loop containing nucleoside triphosphate hydrolases"/>
    <property type="match status" value="1"/>
</dbReference>
<evidence type="ECO:0000256" key="2">
    <source>
        <dbReference type="ARBA" id="ARBA00022490"/>
    </source>
</evidence>
<keyword evidence="6 8" id="KW-0472">Membrane</keyword>
<dbReference type="GO" id="GO:0003924">
    <property type="term" value="F:GTPase activity"/>
    <property type="evidence" value="ECO:0007669"/>
    <property type="project" value="UniProtKB-UniRule"/>
</dbReference>
<dbReference type="RefSeq" id="WP_179910978.1">
    <property type="nucleotide sequence ID" value="NZ_CP058910.1"/>
</dbReference>
<dbReference type="PANTHER" id="PTHR43134:SF1">
    <property type="entry name" value="SIGNAL RECOGNITION PARTICLE RECEPTOR SUBUNIT ALPHA"/>
    <property type="match status" value="1"/>
</dbReference>
<dbReference type="InterPro" id="IPR027417">
    <property type="entry name" value="P-loop_NTPase"/>
</dbReference>
<comment type="subunit">
    <text evidence="8">Part of the signal recognition particle protein translocation system, which is composed of SRP and FtsY.</text>
</comment>
<protein>
    <recommendedName>
        <fullName evidence="8">Signal recognition particle receptor FtsY</fullName>
        <shortName evidence="8">SRP receptor</shortName>
        <ecNumber evidence="8">3.6.5.4</ecNumber>
    </recommendedName>
</protein>
<evidence type="ECO:0000313" key="11">
    <source>
        <dbReference type="EMBL" id="QLH77046.1"/>
    </source>
</evidence>
<keyword evidence="2 8" id="KW-0963">Cytoplasm</keyword>
<dbReference type="SMART" id="SM00962">
    <property type="entry name" value="SRP54"/>
    <property type="match status" value="1"/>
</dbReference>
<feature type="compositionally biased region" description="Acidic residues" evidence="9">
    <location>
        <begin position="93"/>
        <end position="103"/>
    </location>
</feature>
<dbReference type="InterPro" id="IPR000897">
    <property type="entry name" value="SRP54_GTPase_dom"/>
</dbReference>
<evidence type="ECO:0000256" key="4">
    <source>
        <dbReference type="ARBA" id="ARBA00022801"/>
    </source>
</evidence>
<dbReference type="SMART" id="SM00382">
    <property type="entry name" value="AAA"/>
    <property type="match status" value="1"/>
</dbReference>
<feature type="compositionally biased region" description="Acidic residues" evidence="9">
    <location>
        <begin position="72"/>
        <end position="86"/>
    </location>
</feature>
<accession>A0A7D5NZC2</accession>
<dbReference type="SUPFAM" id="SSF47364">
    <property type="entry name" value="Domain of the SRP/SRP receptor G-proteins"/>
    <property type="match status" value="1"/>
</dbReference>
<proteinExistence type="inferred from homology"/>
<evidence type="ECO:0000256" key="5">
    <source>
        <dbReference type="ARBA" id="ARBA00023134"/>
    </source>
</evidence>
<feature type="region of interest" description="Disordered" evidence="9">
    <location>
        <begin position="1"/>
        <end position="109"/>
    </location>
</feature>
<dbReference type="SMART" id="SM00963">
    <property type="entry name" value="SRP54_N"/>
    <property type="match status" value="1"/>
</dbReference>
<dbReference type="PROSITE" id="PS00300">
    <property type="entry name" value="SRP54"/>
    <property type="match status" value="1"/>
</dbReference>
<dbReference type="HAMAP" id="MF_00920">
    <property type="entry name" value="FtsY"/>
    <property type="match status" value="1"/>
</dbReference>
<dbReference type="Pfam" id="PF00448">
    <property type="entry name" value="SRP54"/>
    <property type="match status" value="1"/>
</dbReference>
<dbReference type="Proteomes" id="UP000509667">
    <property type="component" value="Chromosome"/>
</dbReference>
<feature type="binding site" evidence="8">
    <location>
        <begin position="211"/>
        <end position="218"/>
    </location>
    <ligand>
        <name>GTP</name>
        <dbReference type="ChEBI" id="CHEBI:37565"/>
    </ligand>
</feature>
<feature type="compositionally biased region" description="Acidic residues" evidence="9">
    <location>
        <begin position="55"/>
        <end position="65"/>
    </location>
</feature>